<protein>
    <recommendedName>
        <fullName evidence="8">Mitogen-activated protein kinase</fullName>
        <ecNumber evidence="8">2.7.11.24</ecNumber>
    </recommendedName>
</protein>
<evidence type="ECO:0000256" key="5">
    <source>
        <dbReference type="ARBA" id="ARBA00022840"/>
    </source>
</evidence>
<dbReference type="SMART" id="SM00220">
    <property type="entry name" value="S_TKc"/>
    <property type="match status" value="1"/>
</dbReference>
<comment type="similarity">
    <text evidence="8">Belongs to the protein kinase superfamily. Ser/Thr protein kinase family. MAP kinase subfamily.</text>
</comment>
<accession>A0A9X8E1R8</accession>
<dbReference type="CDD" id="cd07834">
    <property type="entry name" value="STKc_MAPK"/>
    <property type="match status" value="1"/>
</dbReference>
<dbReference type="PROSITE" id="PS00107">
    <property type="entry name" value="PROTEIN_KINASE_ATP"/>
    <property type="match status" value="1"/>
</dbReference>
<name>A0A9X8E1R8_APHAT</name>
<organism evidence="10 11">
    <name type="scientific">Aphanomyces astaci</name>
    <name type="common">Crayfish plague agent</name>
    <dbReference type="NCBI Taxonomy" id="112090"/>
    <lineage>
        <taxon>Eukaryota</taxon>
        <taxon>Sar</taxon>
        <taxon>Stramenopiles</taxon>
        <taxon>Oomycota</taxon>
        <taxon>Saprolegniomycetes</taxon>
        <taxon>Saprolegniales</taxon>
        <taxon>Verrucalvaceae</taxon>
        <taxon>Aphanomyces</taxon>
    </lineage>
</organism>
<keyword evidence="8" id="KW-0460">Magnesium</keyword>
<dbReference type="FunFam" id="3.30.200.20:FF:000046">
    <property type="entry name" value="Mitogen-activated protein kinase"/>
    <property type="match status" value="1"/>
</dbReference>
<dbReference type="Pfam" id="PF00069">
    <property type="entry name" value="Pkinase"/>
    <property type="match status" value="1"/>
</dbReference>
<keyword evidence="1 7" id="KW-0723">Serine/threonine-protein kinase</keyword>
<evidence type="ECO:0000256" key="8">
    <source>
        <dbReference type="RuleBase" id="RU361165"/>
    </source>
</evidence>
<dbReference type="PANTHER" id="PTHR24055">
    <property type="entry name" value="MITOGEN-ACTIVATED PROTEIN KINASE"/>
    <property type="match status" value="1"/>
</dbReference>
<evidence type="ECO:0000259" key="9">
    <source>
        <dbReference type="PROSITE" id="PS50011"/>
    </source>
</evidence>
<dbReference type="InterPro" id="IPR017441">
    <property type="entry name" value="Protein_kinase_ATP_BS"/>
</dbReference>
<comment type="cofactor">
    <cofactor evidence="8">
        <name>Mg(2+)</name>
        <dbReference type="ChEBI" id="CHEBI:18420"/>
    </cofactor>
</comment>
<dbReference type="InterPro" id="IPR003527">
    <property type="entry name" value="MAP_kinase_CS"/>
</dbReference>
<keyword evidence="3 6" id="KW-0547">Nucleotide-binding</keyword>
<gene>
    <name evidence="10" type="ORF">DYB28_003313</name>
</gene>
<proteinExistence type="inferred from homology"/>
<dbReference type="AlphaFoldDB" id="A0A9X8E1R8"/>
<evidence type="ECO:0000256" key="1">
    <source>
        <dbReference type="ARBA" id="ARBA00022527"/>
    </source>
</evidence>
<evidence type="ECO:0000313" key="10">
    <source>
        <dbReference type="EMBL" id="RLO07699.1"/>
    </source>
</evidence>
<feature type="binding site" evidence="6">
    <location>
        <position position="88"/>
    </location>
    <ligand>
        <name>ATP</name>
        <dbReference type="ChEBI" id="CHEBI:30616"/>
    </ligand>
</feature>
<dbReference type="PROSITE" id="PS50011">
    <property type="entry name" value="PROTEIN_KINASE_DOM"/>
    <property type="match status" value="1"/>
</dbReference>
<comment type="catalytic activity">
    <reaction evidence="8">
        <text>L-threonyl-[protein] + ATP = O-phospho-L-threonyl-[protein] + ADP + H(+)</text>
        <dbReference type="Rhea" id="RHEA:46608"/>
        <dbReference type="Rhea" id="RHEA-COMP:11060"/>
        <dbReference type="Rhea" id="RHEA-COMP:11605"/>
        <dbReference type="ChEBI" id="CHEBI:15378"/>
        <dbReference type="ChEBI" id="CHEBI:30013"/>
        <dbReference type="ChEBI" id="CHEBI:30616"/>
        <dbReference type="ChEBI" id="CHEBI:61977"/>
        <dbReference type="ChEBI" id="CHEBI:456216"/>
        <dbReference type="EC" id="2.7.11.24"/>
    </reaction>
</comment>
<dbReference type="InterPro" id="IPR011009">
    <property type="entry name" value="Kinase-like_dom_sf"/>
</dbReference>
<dbReference type="PROSITE" id="PS00108">
    <property type="entry name" value="PROTEIN_KINASE_ST"/>
    <property type="match status" value="1"/>
</dbReference>
<evidence type="ECO:0000256" key="7">
    <source>
        <dbReference type="RuleBase" id="RU000304"/>
    </source>
</evidence>
<dbReference type="SUPFAM" id="SSF56112">
    <property type="entry name" value="Protein kinase-like (PK-like)"/>
    <property type="match status" value="1"/>
</dbReference>
<keyword evidence="5 6" id="KW-0067">ATP-binding</keyword>
<comment type="caution">
    <text evidence="10">The sequence shown here is derived from an EMBL/GenBank/DDBJ whole genome shotgun (WGS) entry which is preliminary data.</text>
</comment>
<keyword evidence="4 8" id="KW-0418">Kinase</keyword>
<dbReference type="GO" id="GO:0004707">
    <property type="term" value="F:MAP kinase activity"/>
    <property type="evidence" value="ECO:0007669"/>
    <property type="project" value="UniProtKB-EC"/>
</dbReference>
<dbReference type="Gene3D" id="1.10.510.10">
    <property type="entry name" value="Transferase(Phosphotransferase) domain 1"/>
    <property type="match status" value="1"/>
</dbReference>
<sequence>MTIFVGSTQDSQVKASNVHGLEVNMPSLFRSVSISDVDVRDNYVIMGKKSLFDIPKRYQVIKVLGSGSYGEVIAASDTHSGASVAIKKVPQAFRELLDTKRILRELCLLRQLKHPHVIRLWDVLRPTRCLEMEDIYLVTDLMETDLHRVIHSTQTLSDQHVGYFMLQMFRALKYLHSANIFHRDLKPSNILLTTQCELKVHSICDLGLARSLDVVAPVHANLTEYVVTRWYRAPEVLLDGSRYGASIDMWSAGCIMPLFPGSSTVNQLGKIFNVLGTPSSAYIDRLLKPAAQRWVEKQTYRPALAFSELYPQTNVLAIDLLAKLLTLDPQSRLTADQALAHPYITSLGLMYDPTLDLFDGTVDSSHENVPEVKEDMQRAVFEQVCIFHPEAREAEKRLAAQDVPHVVSPTTGRLRRAVQ</sequence>
<feature type="domain" description="Protein kinase" evidence="9">
    <location>
        <begin position="58"/>
        <end position="344"/>
    </location>
</feature>
<dbReference type="Gene3D" id="3.30.200.20">
    <property type="entry name" value="Phosphorylase Kinase, domain 1"/>
    <property type="match status" value="1"/>
</dbReference>
<dbReference type="GO" id="GO:0005524">
    <property type="term" value="F:ATP binding"/>
    <property type="evidence" value="ECO:0007669"/>
    <property type="project" value="UniProtKB-UniRule"/>
</dbReference>
<dbReference type="PROSITE" id="PS01351">
    <property type="entry name" value="MAPK"/>
    <property type="match status" value="1"/>
</dbReference>
<dbReference type="Proteomes" id="UP000275652">
    <property type="component" value="Unassembled WGS sequence"/>
</dbReference>
<dbReference type="FunFam" id="1.10.510.10:FF:000439">
    <property type="entry name" value="Mitogen-activated protein kinase"/>
    <property type="match status" value="1"/>
</dbReference>
<dbReference type="EMBL" id="QUTI01022997">
    <property type="protein sequence ID" value="RLO07699.1"/>
    <property type="molecule type" value="Genomic_DNA"/>
</dbReference>
<evidence type="ECO:0000256" key="4">
    <source>
        <dbReference type="ARBA" id="ARBA00022777"/>
    </source>
</evidence>
<evidence type="ECO:0000256" key="2">
    <source>
        <dbReference type="ARBA" id="ARBA00022679"/>
    </source>
</evidence>
<reference evidence="10 11" key="1">
    <citation type="journal article" date="2018" name="J. Invertebr. Pathol.">
        <title>New genotyping method for the causative agent of crayfish plague (Aphanomyces astaci) based on whole genome data.</title>
        <authorList>
            <person name="Minardi D."/>
            <person name="Studholme D.J."/>
            <person name="van der Giezen M."/>
            <person name="Pretto T."/>
            <person name="Oidtmann B."/>
        </authorList>
    </citation>
    <scope>NUCLEOTIDE SEQUENCE [LARGE SCALE GENOMIC DNA]</scope>
    <source>
        <strain evidence="10 11">KB13</strain>
    </source>
</reference>
<evidence type="ECO:0000256" key="6">
    <source>
        <dbReference type="PROSITE-ProRule" id="PRU10141"/>
    </source>
</evidence>
<keyword evidence="2 8" id="KW-0808">Transferase</keyword>
<evidence type="ECO:0000313" key="11">
    <source>
        <dbReference type="Proteomes" id="UP000275652"/>
    </source>
</evidence>
<dbReference type="InterPro" id="IPR000719">
    <property type="entry name" value="Prot_kinase_dom"/>
</dbReference>
<evidence type="ECO:0000256" key="3">
    <source>
        <dbReference type="ARBA" id="ARBA00022741"/>
    </source>
</evidence>
<dbReference type="InterPro" id="IPR050117">
    <property type="entry name" value="MAPK"/>
</dbReference>
<comment type="activity regulation">
    <text evidence="8">Activated by threonine and tyrosine phosphorylation.</text>
</comment>
<dbReference type="InterPro" id="IPR008271">
    <property type="entry name" value="Ser/Thr_kinase_AS"/>
</dbReference>
<dbReference type="EC" id="2.7.11.24" evidence="8"/>